<feature type="compositionally biased region" description="Low complexity" evidence="1">
    <location>
        <begin position="300"/>
        <end position="311"/>
    </location>
</feature>
<feature type="compositionally biased region" description="Polar residues" evidence="1">
    <location>
        <begin position="147"/>
        <end position="161"/>
    </location>
</feature>
<keyword evidence="3" id="KW-1185">Reference proteome</keyword>
<gene>
    <name evidence="2" type="ORF">DFP72DRAFT_850720</name>
</gene>
<reference evidence="2 3" key="1">
    <citation type="submission" date="2020-07" db="EMBL/GenBank/DDBJ databases">
        <title>Comparative genomics of pyrophilous fungi reveals a link between fire events and developmental genes.</title>
        <authorList>
            <consortium name="DOE Joint Genome Institute"/>
            <person name="Steindorff A.S."/>
            <person name="Carver A."/>
            <person name="Calhoun S."/>
            <person name="Stillman K."/>
            <person name="Liu H."/>
            <person name="Lipzen A."/>
            <person name="Pangilinan J."/>
            <person name="Labutti K."/>
            <person name="Bruns T.D."/>
            <person name="Grigoriev I.V."/>
        </authorList>
    </citation>
    <scope>NUCLEOTIDE SEQUENCE [LARGE SCALE GENOMIC DNA]</scope>
    <source>
        <strain evidence="2 3">CBS 144469</strain>
    </source>
</reference>
<dbReference type="Proteomes" id="UP000521943">
    <property type="component" value="Unassembled WGS sequence"/>
</dbReference>
<name>A0A8H6HRY5_9AGAR</name>
<evidence type="ECO:0000313" key="3">
    <source>
        <dbReference type="Proteomes" id="UP000521943"/>
    </source>
</evidence>
<evidence type="ECO:0000313" key="2">
    <source>
        <dbReference type="EMBL" id="KAF6751604.1"/>
    </source>
</evidence>
<feature type="compositionally biased region" description="Polar residues" evidence="1">
    <location>
        <begin position="116"/>
        <end position="128"/>
    </location>
</feature>
<accession>A0A8H6HRY5</accession>
<feature type="compositionally biased region" description="Low complexity" evidence="1">
    <location>
        <begin position="129"/>
        <end position="146"/>
    </location>
</feature>
<evidence type="ECO:0000256" key="1">
    <source>
        <dbReference type="SAM" id="MobiDB-lite"/>
    </source>
</evidence>
<organism evidence="2 3">
    <name type="scientific">Ephemerocybe angulata</name>
    <dbReference type="NCBI Taxonomy" id="980116"/>
    <lineage>
        <taxon>Eukaryota</taxon>
        <taxon>Fungi</taxon>
        <taxon>Dikarya</taxon>
        <taxon>Basidiomycota</taxon>
        <taxon>Agaricomycotina</taxon>
        <taxon>Agaricomycetes</taxon>
        <taxon>Agaricomycetidae</taxon>
        <taxon>Agaricales</taxon>
        <taxon>Agaricineae</taxon>
        <taxon>Psathyrellaceae</taxon>
        <taxon>Ephemerocybe</taxon>
    </lineage>
</organism>
<feature type="region of interest" description="Disordered" evidence="1">
    <location>
        <begin position="275"/>
        <end position="372"/>
    </location>
</feature>
<proteinExistence type="predicted"/>
<dbReference type="AlphaFoldDB" id="A0A8H6HRY5"/>
<dbReference type="EMBL" id="JACGCI010000049">
    <property type="protein sequence ID" value="KAF6751604.1"/>
    <property type="molecule type" value="Genomic_DNA"/>
</dbReference>
<feature type="region of interest" description="Disordered" evidence="1">
    <location>
        <begin position="199"/>
        <end position="230"/>
    </location>
</feature>
<sequence length="518" mass="55320">MLSPVPGAQVDVLTTGTQLYEQRSNNKSGPVLIKFPAIVSSEGAAMIDPSPMHRLLDPQPLPSYLGQLTTPAQHQPPARTKAWAVVHRLSIGLLNPLANTMDSGPARRTQMVLAPRNNSGVSTPVSTGSQHPSRPSSRLSSLQPSSCTLSVTERRTTPPSLALRTQLTSEFSDRGRQAHSTSHQHLPLDGLSVATRLPLLVPGPRRGGVVPHHPRTSPPPWTQSPSSSAPCLPPRIAALHGEVEKLADSLRLMIETIHTDPMGLCPLWRQGLSSSTVSNLSSRGPPKPSKPSALTRGKKSSAPAAPGPDSAMQDVEMGEASQKLPNPAPSGQKPPAVRPGAHVAPWPQPKAPAVPFQRSIPAGPPPPTPEMPALPSASPLPLQLLRKLRLLRRWQGSWSLLGPRPMSRLMTSSGCNAIAQGNSLLDFWEEEEEEPFTYHSGTLAQAGPGGIQAGQESLATQSHTTRSKLTTSEDISISNLRIKPEDIARAFEASPLRSDLVLAGPPRVSQELEEQHSL</sequence>
<feature type="compositionally biased region" description="Pro residues" evidence="1">
    <location>
        <begin position="362"/>
        <end position="372"/>
    </location>
</feature>
<comment type="caution">
    <text evidence="2">The sequence shown here is derived from an EMBL/GenBank/DDBJ whole genome shotgun (WGS) entry which is preliminary data.</text>
</comment>
<feature type="region of interest" description="Disordered" evidence="1">
    <location>
        <begin position="116"/>
        <end position="161"/>
    </location>
</feature>
<feature type="compositionally biased region" description="Low complexity" evidence="1">
    <location>
        <begin position="275"/>
        <end position="284"/>
    </location>
</feature>
<protein>
    <submittedName>
        <fullName evidence="2">Uncharacterized protein</fullName>
    </submittedName>
</protein>